<dbReference type="InterPro" id="IPR036691">
    <property type="entry name" value="Endo/exonu/phosph_ase_sf"/>
</dbReference>
<gene>
    <name evidence="2" type="ORF">O181_047953</name>
</gene>
<feature type="compositionally biased region" description="Low complexity" evidence="1">
    <location>
        <begin position="1"/>
        <end position="19"/>
    </location>
</feature>
<sequence length="517" mass="59283">MVSENPHPTTNSVTPTSSSKPDHTTSDPLLNFTFLQLNCHNRYDSTMSVLNTELTHMALLLQEHWTNPCNGHLATHPNWHRSIPTHQIHSTPRNNNLTTDVTINNLHPTIPRLTLLSVYNTPTKFDGLPHLQTWLTNLSSRNTPTLIMMDSNLHHRLWNPPQYQHSHPESPTAHDVWEERLHTHLPQTHPNLPRCRRATHNNQPHVGQPHSPMPNPNHLNQSHQPIVTKIHPLNHTPKQRPNKLLIALRKLDHKKFITSLHNKLEADSATPLDPDTCTINQSTTTLTEAIRKAFEVQGEWVNTNYNHMKPWWNTEILNPLAKKSNAARCQMLKTGSSESRALYYQHQETFKKKVWELKTNNWRKFLAEKGPEHAYLAYKFTKEQLTNEICPLKSPEGHLITEVKEKATMLFNGMSLIPTATDLYDIPTSHPTPDSPHFPPVTEHEISRAISKLPNKKAVEPDNIQNELLKIAKDTITPHLSIIFNTSLMTHHFPPQWKEALTTIIRKTTQIPTHIGP</sequence>
<proteinExistence type="predicted"/>
<evidence type="ECO:0000313" key="2">
    <source>
        <dbReference type="EMBL" id="MBW0508238.1"/>
    </source>
</evidence>
<evidence type="ECO:0000313" key="3">
    <source>
        <dbReference type="Proteomes" id="UP000765509"/>
    </source>
</evidence>
<dbReference type="PANTHER" id="PTHR47510">
    <property type="entry name" value="REVERSE TRANSCRIPTASE DOMAIN-CONTAINING PROTEIN"/>
    <property type="match status" value="1"/>
</dbReference>
<dbReference type="AlphaFoldDB" id="A0A9Q3HK11"/>
<protein>
    <recommendedName>
        <fullName evidence="4">Endonuclease/exonuclease/phosphatase domain-containing protein</fullName>
    </recommendedName>
</protein>
<evidence type="ECO:0000256" key="1">
    <source>
        <dbReference type="SAM" id="MobiDB-lite"/>
    </source>
</evidence>
<organism evidence="2 3">
    <name type="scientific">Austropuccinia psidii MF-1</name>
    <dbReference type="NCBI Taxonomy" id="1389203"/>
    <lineage>
        <taxon>Eukaryota</taxon>
        <taxon>Fungi</taxon>
        <taxon>Dikarya</taxon>
        <taxon>Basidiomycota</taxon>
        <taxon>Pucciniomycotina</taxon>
        <taxon>Pucciniomycetes</taxon>
        <taxon>Pucciniales</taxon>
        <taxon>Sphaerophragmiaceae</taxon>
        <taxon>Austropuccinia</taxon>
    </lineage>
</organism>
<keyword evidence="3" id="KW-1185">Reference proteome</keyword>
<dbReference type="EMBL" id="AVOT02020209">
    <property type="protein sequence ID" value="MBW0508238.1"/>
    <property type="molecule type" value="Genomic_DNA"/>
</dbReference>
<dbReference type="Proteomes" id="UP000765509">
    <property type="component" value="Unassembled WGS sequence"/>
</dbReference>
<evidence type="ECO:0008006" key="4">
    <source>
        <dbReference type="Google" id="ProtNLM"/>
    </source>
</evidence>
<name>A0A9Q3HK11_9BASI</name>
<reference evidence="2" key="1">
    <citation type="submission" date="2021-03" db="EMBL/GenBank/DDBJ databases">
        <title>Draft genome sequence of rust myrtle Austropuccinia psidii MF-1, a brazilian biotype.</title>
        <authorList>
            <person name="Quecine M.C."/>
            <person name="Pachon D.M.R."/>
            <person name="Bonatelli M.L."/>
            <person name="Correr F.H."/>
            <person name="Franceschini L.M."/>
            <person name="Leite T.F."/>
            <person name="Margarido G.R.A."/>
            <person name="Almeida C.A."/>
            <person name="Ferrarezi J.A."/>
            <person name="Labate C.A."/>
        </authorList>
    </citation>
    <scope>NUCLEOTIDE SEQUENCE</scope>
    <source>
        <strain evidence="2">MF-1</strain>
    </source>
</reference>
<dbReference type="PANTHER" id="PTHR47510:SF3">
    <property type="entry name" value="ENDO_EXONUCLEASE_PHOSPHATASE DOMAIN-CONTAINING PROTEIN"/>
    <property type="match status" value="1"/>
</dbReference>
<dbReference type="Gene3D" id="3.60.10.10">
    <property type="entry name" value="Endonuclease/exonuclease/phosphatase"/>
    <property type="match status" value="1"/>
</dbReference>
<feature type="region of interest" description="Disordered" evidence="1">
    <location>
        <begin position="1"/>
        <end position="25"/>
    </location>
</feature>
<accession>A0A9Q3HK11</accession>
<dbReference type="SUPFAM" id="SSF56219">
    <property type="entry name" value="DNase I-like"/>
    <property type="match status" value="1"/>
</dbReference>
<comment type="caution">
    <text evidence="2">The sequence shown here is derived from an EMBL/GenBank/DDBJ whole genome shotgun (WGS) entry which is preliminary data.</text>
</comment>
<dbReference type="OrthoDB" id="2717295at2759"/>